<organism evidence="1 2">
    <name type="scientific">Clarias magur</name>
    <name type="common">Asian catfish</name>
    <name type="synonym">Macropteronotus magur</name>
    <dbReference type="NCBI Taxonomy" id="1594786"/>
    <lineage>
        <taxon>Eukaryota</taxon>
        <taxon>Metazoa</taxon>
        <taxon>Chordata</taxon>
        <taxon>Craniata</taxon>
        <taxon>Vertebrata</taxon>
        <taxon>Euteleostomi</taxon>
        <taxon>Actinopterygii</taxon>
        <taxon>Neopterygii</taxon>
        <taxon>Teleostei</taxon>
        <taxon>Ostariophysi</taxon>
        <taxon>Siluriformes</taxon>
        <taxon>Clariidae</taxon>
        <taxon>Clarias</taxon>
    </lineage>
</organism>
<name>A0A8J4U8J8_CLAMG</name>
<dbReference type="AlphaFoldDB" id="A0A8J4U8J8"/>
<dbReference type="EMBL" id="QNUK01000086">
    <property type="protein sequence ID" value="KAF5902668.1"/>
    <property type="molecule type" value="Genomic_DNA"/>
</dbReference>
<reference evidence="1" key="1">
    <citation type="submission" date="2020-07" db="EMBL/GenBank/DDBJ databases">
        <title>Clarias magur genome sequencing, assembly and annotation.</title>
        <authorList>
            <person name="Kushwaha B."/>
            <person name="Kumar R."/>
            <person name="Das P."/>
            <person name="Joshi C.G."/>
            <person name="Kumar D."/>
            <person name="Nagpure N.S."/>
            <person name="Pandey M."/>
            <person name="Agarwal S."/>
            <person name="Srivastava S."/>
            <person name="Singh M."/>
            <person name="Sahoo L."/>
            <person name="Jayasankar P."/>
            <person name="Meher P.K."/>
            <person name="Koringa P.G."/>
            <person name="Iquebal M.A."/>
            <person name="Das S.P."/>
            <person name="Bit A."/>
            <person name="Patnaik S."/>
            <person name="Patel N."/>
            <person name="Shah T.M."/>
            <person name="Hinsu A."/>
            <person name="Jena J.K."/>
        </authorList>
    </citation>
    <scope>NUCLEOTIDE SEQUENCE</scope>
    <source>
        <strain evidence="1">CIFAMagur01</strain>
        <tissue evidence="1">Testis</tissue>
    </source>
</reference>
<sequence>MASDKSLARQPELIELSTMGMQPGTLFSSMALFLESHPADLLSYPTVFSLLMPLPPTRGGKQSWNVDADYTLITRIRQEYELKIKGLMPAELRQELEDTITSLKGRVLGGRLTSSASSSVDMDLIWPWGFEVLGLIHLSSCAIIPSNHINTGFKGSGQMLITYTGPHSAYICVEDRKPFFFFFLLEEGQFPSEESVRFTGGLGCMPKQEREAGQRCCSPANFKREFEGD</sequence>
<proteinExistence type="predicted"/>
<dbReference type="OrthoDB" id="78101at2759"/>
<evidence type="ECO:0000313" key="2">
    <source>
        <dbReference type="Proteomes" id="UP000727407"/>
    </source>
</evidence>
<protein>
    <submittedName>
        <fullName evidence="1">Centrosomal protein</fullName>
    </submittedName>
</protein>
<comment type="caution">
    <text evidence="1">The sequence shown here is derived from an EMBL/GenBank/DDBJ whole genome shotgun (WGS) entry which is preliminary data.</text>
</comment>
<keyword evidence="2" id="KW-1185">Reference proteome</keyword>
<evidence type="ECO:0000313" key="1">
    <source>
        <dbReference type="EMBL" id="KAF5902668.1"/>
    </source>
</evidence>
<accession>A0A8J4U8J8</accession>
<dbReference type="Proteomes" id="UP000727407">
    <property type="component" value="Unassembled WGS sequence"/>
</dbReference>
<gene>
    <name evidence="1" type="ORF">DAT39_007589</name>
</gene>